<keyword evidence="1" id="KW-0472">Membrane</keyword>
<organism evidence="2 3">
    <name type="scientific">Salisediminibacterium beveridgei</name>
    <dbReference type="NCBI Taxonomy" id="632773"/>
    <lineage>
        <taxon>Bacteria</taxon>
        <taxon>Bacillati</taxon>
        <taxon>Bacillota</taxon>
        <taxon>Bacilli</taxon>
        <taxon>Bacillales</taxon>
        <taxon>Bacillaceae</taxon>
        <taxon>Salisediminibacterium</taxon>
    </lineage>
</organism>
<feature type="transmembrane region" description="Helical" evidence="1">
    <location>
        <begin position="62"/>
        <end position="83"/>
    </location>
</feature>
<keyword evidence="1" id="KW-0812">Transmembrane</keyword>
<evidence type="ECO:0008006" key="4">
    <source>
        <dbReference type="Google" id="ProtNLM"/>
    </source>
</evidence>
<dbReference type="EMBL" id="CP012502">
    <property type="protein sequence ID" value="AOM83868.1"/>
    <property type="molecule type" value="Genomic_DNA"/>
</dbReference>
<feature type="transmembrane region" description="Helical" evidence="1">
    <location>
        <begin position="168"/>
        <end position="191"/>
    </location>
</feature>
<gene>
    <name evidence="2" type="ORF">BBEV_2529</name>
</gene>
<evidence type="ECO:0000313" key="3">
    <source>
        <dbReference type="Proteomes" id="UP000094463"/>
    </source>
</evidence>
<feature type="transmembrane region" description="Helical" evidence="1">
    <location>
        <begin position="89"/>
        <end position="110"/>
    </location>
</feature>
<keyword evidence="3" id="KW-1185">Reference proteome</keyword>
<dbReference type="Pfam" id="PF11361">
    <property type="entry name" value="DUF3159"/>
    <property type="match status" value="1"/>
</dbReference>
<protein>
    <recommendedName>
        <fullName evidence="4">Intracellular septation protein A</fullName>
    </recommendedName>
</protein>
<reference evidence="2 3" key="1">
    <citation type="submission" date="2015-08" db="EMBL/GenBank/DDBJ databases">
        <title>The complete genome sequence of Bacillus beveridgei MLTeJB.</title>
        <authorList>
            <person name="Hanson T.E."/>
            <person name="Mesa C."/>
            <person name="Basesman S.M."/>
            <person name="Oremland R.S."/>
        </authorList>
    </citation>
    <scope>NUCLEOTIDE SEQUENCE [LARGE SCALE GENOMIC DNA]</scope>
    <source>
        <strain evidence="2 3">MLTeJB</strain>
    </source>
</reference>
<dbReference type="AlphaFoldDB" id="A0A1D7QY24"/>
<dbReference type="OrthoDB" id="2110964at2"/>
<dbReference type="Proteomes" id="UP000094463">
    <property type="component" value="Chromosome"/>
</dbReference>
<evidence type="ECO:0000313" key="2">
    <source>
        <dbReference type="EMBL" id="AOM83868.1"/>
    </source>
</evidence>
<evidence type="ECO:0000256" key="1">
    <source>
        <dbReference type="SAM" id="Phobius"/>
    </source>
</evidence>
<feature type="transmembrane region" description="Helical" evidence="1">
    <location>
        <begin position="35"/>
        <end position="55"/>
    </location>
</feature>
<feature type="transmembrane region" description="Helical" evidence="1">
    <location>
        <begin position="142"/>
        <end position="162"/>
    </location>
</feature>
<sequence>MAKWQELIEEAKSVVSGKTLDAVFPPFLFVFSNSFFGLNTAVGIALFSAVLLGVLRLIRKENWLYAVGGFLGVGFASGFAYVTDSAANYFIPTVISSAALVFVAFATLVIGKPLAAWVSHLTRGWPLEWFWRSDVKAAYREVTWLWLLFFLFRLIVHVVLLIDGNALALVWVNTILGWPGIVTVLVISYIYGIWRLRQLGGPGVDEFIAGKEAPWKGQTRGF</sequence>
<keyword evidence="1" id="KW-1133">Transmembrane helix</keyword>
<name>A0A1D7QY24_9BACI</name>
<dbReference type="KEGG" id="bbev:BBEV_2529"/>
<dbReference type="RefSeq" id="WP_069365807.1">
    <property type="nucleotide sequence ID" value="NZ_CP012502.1"/>
</dbReference>
<dbReference type="STRING" id="632773.BBEV_2529"/>
<accession>A0A1D7QY24</accession>
<proteinExistence type="predicted"/>
<dbReference type="InterPro" id="IPR016566">
    <property type="entry name" value="UCP010219"/>
</dbReference>